<reference evidence="2" key="1">
    <citation type="submission" date="2013-12" db="EMBL/GenBank/DDBJ databases">
        <authorList>
            <person name="Omoto C.K."/>
            <person name="Sibley D."/>
            <person name="Venepally P."/>
            <person name="Hadjithomas M."/>
            <person name="Karamycheva S."/>
            <person name="Brunk B."/>
            <person name="Roos D."/>
            <person name="Caler E."/>
            <person name="Lorenzi H."/>
        </authorList>
    </citation>
    <scope>NUCLEOTIDE SEQUENCE</scope>
</reference>
<dbReference type="Proteomes" id="UP000019763">
    <property type="component" value="Unassembled WGS sequence"/>
</dbReference>
<keyword evidence="3" id="KW-1185">Reference proteome</keyword>
<dbReference type="AlphaFoldDB" id="A0A023B364"/>
<dbReference type="RefSeq" id="XP_011131630.1">
    <property type="nucleotide sequence ID" value="XM_011133328.1"/>
</dbReference>
<proteinExistence type="predicted"/>
<evidence type="ECO:0000313" key="3">
    <source>
        <dbReference type="Proteomes" id="UP000019763"/>
    </source>
</evidence>
<evidence type="ECO:0000313" key="2">
    <source>
        <dbReference type="EMBL" id="EZG55335.1"/>
    </source>
</evidence>
<dbReference type="EMBL" id="AFNH02000853">
    <property type="protein sequence ID" value="EZG55335.1"/>
    <property type="molecule type" value="Genomic_DNA"/>
</dbReference>
<gene>
    <name evidence="2" type="ORF">GNI_114440</name>
</gene>
<comment type="caution">
    <text evidence="2">The sequence shown here is derived from an EMBL/GenBank/DDBJ whole genome shotgun (WGS) entry which is preliminary data.</text>
</comment>
<protein>
    <submittedName>
        <fullName evidence="2">BTB/POZ domain protein</fullName>
    </submittedName>
</protein>
<evidence type="ECO:0000259" key="1">
    <source>
        <dbReference type="Pfam" id="PF00651"/>
    </source>
</evidence>
<dbReference type="Gene3D" id="3.30.710.10">
    <property type="entry name" value="Potassium Channel Kv1.1, Chain A"/>
    <property type="match status" value="1"/>
</dbReference>
<accession>A0A023B364</accession>
<name>A0A023B364_GRENI</name>
<dbReference type="InterPro" id="IPR011333">
    <property type="entry name" value="SKP1/BTB/POZ_sf"/>
</dbReference>
<dbReference type="InterPro" id="IPR000210">
    <property type="entry name" value="BTB/POZ_dom"/>
</dbReference>
<dbReference type="VEuPathDB" id="CryptoDB:GNI_114440"/>
<dbReference type="GeneID" id="22914051"/>
<organism evidence="2 3">
    <name type="scientific">Gregarina niphandrodes</name>
    <name type="common">Septate eugregarine</name>
    <dbReference type="NCBI Taxonomy" id="110365"/>
    <lineage>
        <taxon>Eukaryota</taxon>
        <taxon>Sar</taxon>
        <taxon>Alveolata</taxon>
        <taxon>Apicomplexa</taxon>
        <taxon>Conoidasida</taxon>
        <taxon>Gregarinasina</taxon>
        <taxon>Eugregarinorida</taxon>
        <taxon>Gregarinidae</taxon>
        <taxon>Gregarina</taxon>
    </lineage>
</organism>
<sequence length="339" mass="38188">MTRNSAMYETPYESVVPEQCQITWIIRDFSSFRHASRNAPIPPLKSPDISSKGLRALLHPYWKKGDIVAEVVLPECCSIATTYCFKFSVISPLDAKLIISREVSSTVKRGKTPPRTVVRLWHKSISRRTSYQKLLTNNQLTLVIQAEVYDHSATPFVGIPATEIGSEDGDACLLQDIREFCESTPAQTIQVVCGPTIYTGCRFLLQARSQKMRILLADREKNWQRLVIGDLEPAIVGQIMNFVHTNSCEYLAEESTDDGDLLRLLLACNNYHIPSLAEKICQKLMCRLQMHNVLRYWEVAKSCDLCAALTQACCRYLDGLPGSRVADMMKKHVSDVSVP</sequence>
<dbReference type="Pfam" id="PF00651">
    <property type="entry name" value="BTB"/>
    <property type="match status" value="1"/>
</dbReference>
<dbReference type="SUPFAM" id="SSF54695">
    <property type="entry name" value="POZ domain"/>
    <property type="match status" value="1"/>
</dbReference>
<dbReference type="eggNOG" id="KOG1987">
    <property type="taxonomic scope" value="Eukaryota"/>
</dbReference>
<feature type="domain" description="BTB" evidence="1">
    <location>
        <begin position="189"/>
        <end position="284"/>
    </location>
</feature>